<dbReference type="Gene3D" id="1.25.40.10">
    <property type="entry name" value="Tetratricopeptide repeat domain"/>
    <property type="match status" value="1"/>
</dbReference>
<gene>
    <name evidence="2" type="ORF">DR864_02920</name>
</gene>
<reference evidence="2 3" key="1">
    <citation type="submission" date="2018-07" db="EMBL/GenBank/DDBJ databases">
        <title>Genome sequencing of Runella.</title>
        <authorList>
            <person name="Baek M.-G."/>
            <person name="Yi H."/>
        </authorList>
    </citation>
    <scope>NUCLEOTIDE SEQUENCE [LARGE SCALE GENOMIC DNA]</scope>
    <source>
        <strain evidence="2 3">HYN0085</strain>
    </source>
</reference>
<dbReference type="Pfam" id="PF11138">
    <property type="entry name" value="DUF2911"/>
    <property type="match status" value="1"/>
</dbReference>
<organism evidence="2 3">
    <name type="scientific">Runella rosea</name>
    <dbReference type="NCBI Taxonomy" id="2259595"/>
    <lineage>
        <taxon>Bacteria</taxon>
        <taxon>Pseudomonadati</taxon>
        <taxon>Bacteroidota</taxon>
        <taxon>Cytophagia</taxon>
        <taxon>Cytophagales</taxon>
        <taxon>Spirosomataceae</taxon>
        <taxon>Runella</taxon>
    </lineage>
</organism>
<dbReference type="SUPFAM" id="SSF48452">
    <property type="entry name" value="TPR-like"/>
    <property type="match status" value="1"/>
</dbReference>
<name>A0A344TDN5_9BACT</name>
<dbReference type="InterPro" id="IPR021314">
    <property type="entry name" value="DUF2911"/>
</dbReference>
<dbReference type="RefSeq" id="WP_114065543.1">
    <property type="nucleotide sequence ID" value="NZ_CP030850.1"/>
</dbReference>
<evidence type="ECO:0000256" key="1">
    <source>
        <dbReference type="SAM" id="SignalP"/>
    </source>
</evidence>
<evidence type="ECO:0000313" key="3">
    <source>
        <dbReference type="Proteomes" id="UP000251993"/>
    </source>
</evidence>
<dbReference type="OrthoDB" id="195456at2"/>
<evidence type="ECO:0008006" key="4">
    <source>
        <dbReference type="Google" id="ProtNLM"/>
    </source>
</evidence>
<keyword evidence="1" id="KW-0732">Signal</keyword>
<keyword evidence="3" id="KW-1185">Reference proteome</keyword>
<proteinExistence type="predicted"/>
<feature type="signal peptide" evidence="1">
    <location>
        <begin position="1"/>
        <end position="19"/>
    </location>
</feature>
<dbReference type="EMBL" id="CP030850">
    <property type="protein sequence ID" value="AXE16756.1"/>
    <property type="molecule type" value="Genomic_DNA"/>
</dbReference>
<evidence type="ECO:0000313" key="2">
    <source>
        <dbReference type="EMBL" id="AXE16756.1"/>
    </source>
</evidence>
<dbReference type="Proteomes" id="UP000251993">
    <property type="component" value="Chromosome"/>
</dbReference>
<sequence>MMKSLTLTALIFGTVGAFAQIRTPQPSSAATVMQTVGVTDITVKYSRPSMKGREIFGKLIPYGQFWRTGANQATAIEFSTDVMLEGQNVPAGKYFLYSIPNADAWTVIINKSAATAPEQYKQADDVVRVSVKPTQAPMTETFMISFSDITDSTAALDLTWANVKVSPKLSVSTTKMVETAIDKAAEASANNMNAGATYLLGKGINMQKALSMINQAVAYKETFRNLWTKAQILAKLGNFAEAAPLAKKALELGQSSNDASFPFFKDAIEKGATEYLSKVPVPEALKSIKKKK</sequence>
<dbReference type="InterPro" id="IPR011990">
    <property type="entry name" value="TPR-like_helical_dom_sf"/>
</dbReference>
<dbReference type="AlphaFoldDB" id="A0A344TDN5"/>
<accession>A0A344TDN5</accession>
<dbReference type="KEGG" id="run:DR864_02920"/>
<protein>
    <recommendedName>
        <fullName evidence="4">DUF2911 domain-containing protein</fullName>
    </recommendedName>
</protein>
<feature type="chain" id="PRO_5016814863" description="DUF2911 domain-containing protein" evidence="1">
    <location>
        <begin position="20"/>
        <end position="292"/>
    </location>
</feature>